<protein>
    <submittedName>
        <fullName evidence="1">TIGR02444 family protein</fullName>
    </submittedName>
</protein>
<proteinExistence type="predicted"/>
<sequence>MVKEQLLQHHQDNFWDWSCVFYEAAQVKPLLLKLQDSYQLNVNYVLLALWTEQQGIAMDAVIWKKVIREGLQASQAVSGLRHRRRQAKHLGQKDEYKKLLSLELKGEKLLQQQAVKSLLPFWPIVPNSVEPMSNLRFYIQTQAQSRIEAEEALQQASELGGIVQKLQV</sequence>
<organism evidence="1 2">
    <name type="scientific">Kangiella profundi</name>
    <dbReference type="NCBI Taxonomy" id="1561924"/>
    <lineage>
        <taxon>Bacteria</taxon>
        <taxon>Pseudomonadati</taxon>
        <taxon>Pseudomonadota</taxon>
        <taxon>Gammaproteobacteria</taxon>
        <taxon>Kangiellales</taxon>
        <taxon>Kangiellaceae</taxon>
        <taxon>Kangiella</taxon>
    </lineage>
</organism>
<accession>A0A2K9ATH3</accession>
<dbReference type="NCBIfam" id="TIGR02444">
    <property type="entry name" value="TIGR02444 family protein"/>
    <property type="match status" value="1"/>
</dbReference>
<dbReference type="Pfam" id="PF09523">
    <property type="entry name" value="DUF2390"/>
    <property type="match status" value="1"/>
</dbReference>
<gene>
    <name evidence="1" type="ORF">CW740_10885</name>
</gene>
<evidence type="ECO:0000313" key="2">
    <source>
        <dbReference type="Proteomes" id="UP000232693"/>
    </source>
</evidence>
<dbReference type="RefSeq" id="WP_106647522.1">
    <property type="nucleotide sequence ID" value="NZ_BMGO01000001.1"/>
</dbReference>
<dbReference type="KEGG" id="kpd:CW740_10885"/>
<reference evidence="1 2" key="1">
    <citation type="submission" date="2017-12" db="EMBL/GenBank/DDBJ databases">
        <title>Kangiella profundi FT102 completed genome.</title>
        <authorList>
            <person name="Xu J."/>
            <person name="Wang J."/>
            <person name="Lu Y."/>
        </authorList>
    </citation>
    <scope>NUCLEOTIDE SEQUENCE [LARGE SCALE GENOMIC DNA]</scope>
    <source>
        <strain evidence="1 2">FT102</strain>
    </source>
</reference>
<dbReference type="Proteomes" id="UP000232693">
    <property type="component" value="Chromosome"/>
</dbReference>
<keyword evidence="2" id="KW-1185">Reference proteome</keyword>
<evidence type="ECO:0000313" key="1">
    <source>
        <dbReference type="EMBL" id="AUD79723.1"/>
    </source>
</evidence>
<dbReference type="AlphaFoldDB" id="A0A2K9ATH3"/>
<name>A0A2K9ATH3_9GAMM</name>
<dbReference type="OrthoDB" id="5795846at2"/>
<dbReference type="InterPro" id="IPR012659">
    <property type="entry name" value="CHP02444"/>
</dbReference>
<dbReference type="EMBL" id="CP025120">
    <property type="protein sequence ID" value="AUD79723.1"/>
    <property type="molecule type" value="Genomic_DNA"/>
</dbReference>